<dbReference type="AlphaFoldDB" id="A0A0V0ZSV4"/>
<protein>
    <submittedName>
        <fullName evidence="1">Uncharacterized protein</fullName>
    </submittedName>
</protein>
<evidence type="ECO:0000313" key="2">
    <source>
        <dbReference type="Proteomes" id="UP000054783"/>
    </source>
</evidence>
<dbReference type="EMBL" id="JYDQ01000093">
    <property type="protein sequence ID" value="KRY15567.1"/>
    <property type="molecule type" value="Genomic_DNA"/>
</dbReference>
<keyword evidence="2" id="KW-1185">Reference proteome</keyword>
<name>A0A0V0ZSV4_9BILA</name>
<proteinExistence type="predicted"/>
<accession>A0A0V0ZSV4</accession>
<evidence type="ECO:0000313" key="1">
    <source>
        <dbReference type="EMBL" id="KRY15567.1"/>
    </source>
</evidence>
<reference evidence="1 2" key="1">
    <citation type="submission" date="2015-01" db="EMBL/GenBank/DDBJ databases">
        <title>Evolution of Trichinella species and genotypes.</title>
        <authorList>
            <person name="Korhonen P.K."/>
            <person name="Edoardo P."/>
            <person name="Giuseppe L.R."/>
            <person name="Gasser R.B."/>
        </authorList>
    </citation>
    <scope>NUCLEOTIDE SEQUENCE [LARGE SCALE GENOMIC DNA]</scope>
    <source>
        <strain evidence="1">ISS2496</strain>
    </source>
</reference>
<gene>
    <name evidence="1" type="ORF">T12_9395</name>
</gene>
<dbReference type="Proteomes" id="UP000054783">
    <property type="component" value="Unassembled WGS sequence"/>
</dbReference>
<comment type="caution">
    <text evidence="1">The sequence shown here is derived from an EMBL/GenBank/DDBJ whole genome shotgun (WGS) entry which is preliminary data.</text>
</comment>
<organism evidence="1 2">
    <name type="scientific">Trichinella patagoniensis</name>
    <dbReference type="NCBI Taxonomy" id="990121"/>
    <lineage>
        <taxon>Eukaryota</taxon>
        <taxon>Metazoa</taxon>
        <taxon>Ecdysozoa</taxon>
        <taxon>Nematoda</taxon>
        <taxon>Enoplea</taxon>
        <taxon>Dorylaimia</taxon>
        <taxon>Trichinellida</taxon>
        <taxon>Trichinellidae</taxon>
        <taxon>Trichinella</taxon>
    </lineage>
</organism>
<sequence>MLYSNKVHQLKYGHSKITIALVNMEVQLTRASFCTQITYVGNLAEHLFCRYCNAAWVSSYVQPKDLTH</sequence>